<dbReference type="Gene3D" id="3.50.50.60">
    <property type="entry name" value="FAD/NAD(P)-binding domain"/>
    <property type="match status" value="1"/>
</dbReference>
<dbReference type="GO" id="GO:0005737">
    <property type="term" value="C:cytoplasm"/>
    <property type="evidence" value="ECO:0007669"/>
    <property type="project" value="TreeGrafter"/>
</dbReference>
<feature type="domain" description="FAD dependent oxidoreductase" evidence="6">
    <location>
        <begin position="7"/>
        <end position="346"/>
    </location>
</feature>
<dbReference type="PANTHER" id="PTHR13847">
    <property type="entry name" value="SARCOSINE DEHYDROGENASE-RELATED"/>
    <property type="match status" value="1"/>
</dbReference>
<dbReference type="GO" id="GO:0009228">
    <property type="term" value="P:thiamine biosynthetic process"/>
    <property type="evidence" value="ECO:0007669"/>
    <property type="project" value="UniProtKB-KW"/>
</dbReference>
<dbReference type="GO" id="GO:0009229">
    <property type="term" value="P:thiamine diphosphate biosynthetic process"/>
    <property type="evidence" value="ECO:0007669"/>
    <property type="project" value="UniProtKB-UniPathway"/>
</dbReference>
<dbReference type="InterPro" id="IPR036188">
    <property type="entry name" value="FAD/NAD-bd_sf"/>
</dbReference>
<proteinExistence type="predicted"/>
<dbReference type="EC" id="1.4.3.19" evidence="5"/>
<accession>A0A433XPD6</accession>
<dbReference type="RefSeq" id="WP_127197634.1">
    <property type="nucleotide sequence ID" value="NZ_RZNX01000001.1"/>
</dbReference>
<evidence type="ECO:0000256" key="5">
    <source>
        <dbReference type="ARBA" id="ARBA00050018"/>
    </source>
</evidence>
<dbReference type="UniPathway" id="UPA00060"/>
<evidence type="ECO:0000259" key="6">
    <source>
        <dbReference type="Pfam" id="PF01266"/>
    </source>
</evidence>
<evidence type="ECO:0000256" key="3">
    <source>
        <dbReference type="ARBA" id="ARBA00023002"/>
    </source>
</evidence>
<gene>
    <name evidence="7" type="primary">thiO</name>
    <name evidence="7" type="ORF">EJP77_02760</name>
</gene>
<reference evidence="7 8" key="1">
    <citation type="submission" date="2018-12" db="EMBL/GenBank/DDBJ databases">
        <authorList>
            <person name="Sun L."/>
            <person name="Chen Z."/>
        </authorList>
    </citation>
    <scope>NUCLEOTIDE SEQUENCE [LARGE SCALE GENOMIC DNA]</scope>
    <source>
        <strain evidence="7 8">3-5-3</strain>
    </source>
</reference>
<keyword evidence="2" id="KW-0784">Thiamine biosynthesis</keyword>
<dbReference type="InterPro" id="IPR006076">
    <property type="entry name" value="FAD-dep_OxRdtase"/>
</dbReference>
<dbReference type="Gene3D" id="3.30.9.10">
    <property type="entry name" value="D-Amino Acid Oxidase, subunit A, domain 2"/>
    <property type="match status" value="1"/>
</dbReference>
<comment type="catalytic activity">
    <reaction evidence="4">
        <text>glycine + O2 + H2O = glyoxylate + H2O2 + NH4(+)</text>
        <dbReference type="Rhea" id="RHEA:11532"/>
        <dbReference type="ChEBI" id="CHEBI:15377"/>
        <dbReference type="ChEBI" id="CHEBI:15379"/>
        <dbReference type="ChEBI" id="CHEBI:16240"/>
        <dbReference type="ChEBI" id="CHEBI:28938"/>
        <dbReference type="ChEBI" id="CHEBI:36655"/>
        <dbReference type="ChEBI" id="CHEBI:57305"/>
        <dbReference type="EC" id="1.4.3.19"/>
    </reaction>
</comment>
<protein>
    <recommendedName>
        <fullName evidence="5">glycine oxidase</fullName>
        <ecNumber evidence="5">1.4.3.19</ecNumber>
    </recommendedName>
</protein>
<dbReference type="PANTHER" id="PTHR13847:SF289">
    <property type="entry name" value="GLYCINE OXIDASE"/>
    <property type="match status" value="1"/>
</dbReference>
<comment type="caution">
    <text evidence="7">The sequence shown here is derived from an EMBL/GenBank/DDBJ whole genome shotgun (WGS) entry which is preliminary data.</text>
</comment>
<comment type="pathway">
    <text evidence="1">Cofactor biosynthesis; thiamine diphosphate biosynthesis.</text>
</comment>
<evidence type="ECO:0000313" key="7">
    <source>
        <dbReference type="EMBL" id="RUT35937.1"/>
    </source>
</evidence>
<dbReference type="AlphaFoldDB" id="A0A433XPD6"/>
<dbReference type="EMBL" id="RZNX01000001">
    <property type="protein sequence ID" value="RUT35937.1"/>
    <property type="molecule type" value="Genomic_DNA"/>
</dbReference>
<evidence type="ECO:0000256" key="2">
    <source>
        <dbReference type="ARBA" id="ARBA00022977"/>
    </source>
</evidence>
<dbReference type="SUPFAM" id="SSF51905">
    <property type="entry name" value="FAD/NAD(P)-binding domain"/>
    <property type="match status" value="1"/>
</dbReference>
<name>A0A433XPD6_9BACL</name>
<dbReference type="GO" id="GO:0050660">
    <property type="term" value="F:flavin adenine dinucleotide binding"/>
    <property type="evidence" value="ECO:0007669"/>
    <property type="project" value="InterPro"/>
</dbReference>
<dbReference type="InterPro" id="IPR012727">
    <property type="entry name" value="Gly_oxidase_ThiO"/>
</dbReference>
<evidence type="ECO:0000313" key="8">
    <source>
        <dbReference type="Proteomes" id="UP000272464"/>
    </source>
</evidence>
<dbReference type="SUPFAM" id="SSF54373">
    <property type="entry name" value="FAD-linked reductases, C-terminal domain"/>
    <property type="match status" value="1"/>
</dbReference>
<evidence type="ECO:0000256" key="4">
    <source>
        <dbReference type="ARBA" id="ARBA00049872"/>
    </source>
</evidence>
<evidence type="ECO:0000256" key="1">
    <source>
        <dbReference type="ARBA" id="ARBA00004948"/>
    </source>
</evidence>
<keyword evidence="8" id="KW-1185">Reference proteome</keyword>
<keyword evidence="3 7" id="KW-0560">Oxidoreductase</keyword>
<dbReference type="NCBIfam" id="TIGR02352">
    <property type="entry name" value="thiamin_ThiO"/>
    <property type="match status" value="1"/>
</dbReference>
<dbReference type="Proteomes" id="UP000272464">
    <property type="component" value="Unassembled WGS sequence"/>
</dbReference>
<dbReference type="OrthoDB" id="9794226at2"/>
<dbReference type="Pfam" id="PF01266">
    <property type="entry name" value="DAO"/>
    <property type="match status" value="1"/>
</dbReference>
<sequence length="376" mass="40501">MGSQREVVIIGGGIIGSFLGYQLTKRGRKVTIVEQTDLASGASGAAAGMLAADCEHFDHPELQTMARMSRDAFPAIIRELRQTSGIDAGLNEQGFLTPARDNREAEELQARILAGGTGEWWTPERLSTSEPALRHGLAGAIYRSEEIQVIPSKLTQALAYSAQAKGAVLLHQTEATSIQVQENQVQGVVTSRGFLPCDQIVLAGGWRMEQLLQPLGISLPLEPVKGEIVEVRSDTPLLRTTLYAKSIYIVPKPGNKLWIGATSFPGDSSNGVAAGSVTRLLSEAAEMIPEISNAHFVRAWSGHRPKSPDGLPYLGEFSDVRGLYAAAGHYRNGILLSAITARILSDEMDGIVTPGINLAPFRPDRFQNQLEGGLLR</sequence>
<dbReference type="GO" id="GO:0043799">
    <property type="term" value="F:glycine oxidase activity"/>
    <property type="evidence" value="ECO:0007669"/>
    <property type="project" value="UniProtKB-EC"/>
</dbReference>
<organism evidence="7 8">
    <name type="scientific">Paenibacillus zeisoli</name>
    <dbReference type="NCBI Taxonomy" id="2496267"/>
    <lineage>
        <taxon>Bacteria</taxon>
        <taxon>Bacillati</taxon>
        <taxon>Bacillota</taxon>
        <taxon>Bacilli</taxon>
        <taxon>Bacillales</taxon>
        <taxon>Paenibacillaceae</taxon>
        <taxon>Paenibacillus</taxon>
    </lineage>
</organism>